<dbReference type="AlphaFoldDB" id="A0A813TF78"/>
<sequence length="388" mass="43608">MQRIPSSCMATTLNLNADNSVSNNCLTFSWSQISRLTTSYTTYIDSNTNQTYYAQIAALTVLGKIDNYSLNYQCPPAEYNGVPSDCKTQPNTELVVLHISALDGKLYAIDVILSGTPFPAPETLNDNQPPFGKARHQFTTGIRIRSTGYFQICKKKNSNQCPNMNLNARKLPNPLPSSYGYGIFGAKSFNLVTDSTLIMDDSNKLLILTAGTSYYYFNATGFFIYDSSENTCKWFSSCNYICEAYNYNSRFLDFGGEWIITEKWGVNNIEPLTVETWIGHAIDATGVFPIIMYTDKQSGHYLGLDKLDTVLMENMGTTYWYTIHGNTTPRTTIEAYQPNVVNAGCVKSIDEWMGVRNNAGIGLRFQYIRIILTIIVLNYLSTMDEILF</sequence>
<dbReference type="OrthoDB" id="10013189at2759"/>
<gene>
    <name evidence="1" type="ORF">RFH988_LOCUS4457</name>
</gene>
<evidence type="ECO:0000313" key="2">
    <source>
        <dbReference type="Proteomes" id="UP000663882"/>
    </source>
</evidence>
<proteinExistence type="predicted"/>
<accession>A0A813TF78</accession>
<dbReference type="Proteomes" id="UP000663882">
    <property type="component" value="Unassembled WGS sequence"/>
</dbReference>
<reference evidence="1" key="1">
    <citation type="submission" date="2021-02" db="EMBL/GenBank/DDBJ databases">
        <authorList>
            <person name="Nowell W R."/>
        </authorList>
    </citation>
    <scope>NUCLEOTIDE SEQUENCE</scope>
</reference>
<name>A0A813TF78_9BILA</name>
<protein>
    <submittedName>
        <fullName evidence="1">Uncharacterized protein</fullName>
    </submittedName>
</protein>
<organism evidence="1 2">
    <name type="scientific">Rotaria sordida</name>
    <dbReference type="NCBI Taxonomy" id="392033"/>
    <lineage>
        <taxon>Eukaryota</taxon>
        <taxon>Metazoa</taxon>
        <taxon>Spiralia</taxon>
        <taxon>Gnathifera</taxon>
        <taxon>Rotifera</taxon>
        <taxon>Eurotatoria</taxon>
        <taxon>Bdelloidea</taxon>
        <taxon>Philodinida</taxon>
        <taxon>Philodinidae</taxon>
        <taxon>Rotaria</taxon>
    </lineage>
</organism>
<comment type="caution">
    <text evidence="1">The sequence shown here is derived from an EMBL/GenBank/DDBJ whole genome shotgun (WGS) entry which is preliminary data.</text>
</comment>
<dbReference type="EMBL" id="CAJNOO010000116">
    <property type="protein sequence ID" value="CAF0811577.1"/>
    <property type="molecule type" value="Genomic_DNA"/>
</dbReference>
<evidence type="ECO:0000313" key="1">
    <source>
        <dbReference type="EMBL" id="CAF0811577.1"/>
    </source>
</evidence>